<gene>
    <name evidence="2" type="ORF">VIBNISOn1_p0074</name>
</gene>
<dbReference type="Pfam" id="PF00425">
    <property type="entry name" value="Chorismate_bind"/>
    <property type="match status" value="1"/>
</dbReference>
<evidence type="ECO:0000313" key="2">
    <source>
        <dbReference type="EMBL" id="CCO50237.1"/>
    </source>
</evidence>
<comment type="caution">
    <text evidence="2">The sequence shown here is derived from an EMBL/GenBank/DDBJ whole genome shotgun (WGS) entry which is preliminary data.</text>
</comment>
<dbReference type="InterPro" id="IPR015890">
    <property type="entry name" value="Chorismate_C"/>
</dbReference>
<dbReference type="InterPro" id="IPR005801">
    <property type="entry name" value="ADC_synthase"/>
</dbReference>
<name>A0AAV2VZZ0_9VIBR</name>
<proteinExistence type="predicted"/>
<evidence type="ECO:0000259" key="1">
    <source>
        <dbReference type="Pfam" id="PF00425"/>
    </source>
</evidence>
<organism evidence="2 3">
    <name type="scientific">Vibrio nigripulchritudo SOn1</name>
    <dbReference type="NCBI Taxonomy" id="1238450"/>
    <lineage>
        <taxon>Bacteria</taxon>
        <taxon>Pseudomonadati</taxon>
        <taxon>Pseudomonadota</taxon>
        <taxon>Gammaproteobacteria</taxon>
        <taxon>Vibrionales</taxon>
        <taxon>Vibrionaceae</taxon>
        <taxon>Vibrio</taxon>
    </lineage>
</organism>
<evidence type="ECO:0000313" key="3">
    <source>
        <dbReference type="Proteomes" id="UP000018211"/>
    </source>
</evidence>
<keyword evidence="2" id="KW-0808">Transferase</keyword>
<dbReference type="GO" id="GO:0046820">
    <property type="term" value="F:4-amino-4-deoxychorismate synthase activity"/>
    <property type="evidence" value="ECO:0007669"/>
    <property type="project" value="UniProtKB-EC"/>
</dbReference>
<keyword evidence="2" id="KW-0032">Aminotransferase</keyword>
<dbReference type="PANTHER" id="PTHR11236">
    <property type="entry name" value="AMINOBENZOATE/ANTHRANILATE SYNTHASE"/>
    <property type="match status" value="1"/>
</dbReference>
<protein>
    <submittedName>
        <fullName evidence="2">Para-aminobenzoate synthase, component I</fullName>
        <ecNumber evidence="2">2.6.1.85</ecNumber>
    </submittedName>
</protein>
<reference evidence="2 3" key="1">
    <citation type="journal article" date="2013" name="ISME J.">
        <title>Comparative genomics of pathogenic lineages of Vibrio nigripulchritudo identifies virulence-associated traits.</title>
        <authorList>
            <person name="Goudenege D."/>
            <person name="Labreuche Y."/>
            <person name="Krin E."/>
            <person name="Ansquer D."/>
            <person name="Mangenot S."/>
            <person name="Calteau A."/>
            <person name="Medigue C."/>
            <person name="Mazel D."/>
            <person name="Polz M.F."/>
            <person name="Le Roux F."/>
        </authorList>
    </citation>
    <scope>NUCLEOTIDE SEQUENCE [LARGE SCALE GENOMIC DNA]</scope>
    <source>
        <strain evidence="2 3">SOn1</strain>
    </source>
</reference>
<dbReference type="AlphaFoldDB" id="A0AAV2VZZ0"/>
<dbReference type="Gene3D" id="3.60.120.10">
    <property type="entry name" value="Anthranilate synthase"/>
    <property type="match status" value="1"/>
</dbReference>
<accession>A0AAV2VZZ0</accession>
<dbReference type="SUPFAM" id="SSF56322">
    <property type="entry name" value="ADC synthase"/>
    <property type="match status" value="1"/>
</dbReference>
<dbReference type="GO" id="GO:0000162">
    <property type="term" value="P:L-tryptophan biosynthetic process"/>
    <property type="evidence" value="ECO:0007669"/>
    <property type="project" value="TreeGrafter"/>
</dbReference>
<dbReference type="PANTHER" id="PTHR11236:SF9">
    <property type="entry name" value="ANTHRANILATE SYNTHASE COMPONENT 1"/>
    <property type="match status" value="1"/>
</dbReference>
<dbReference type="EMBL" id="CAOF01000200">
    <property type="protein sequence ID" value="CCO50237.1"/>
    <property type="molecule type" value="Genomic_DNA"/>
</dbReference>
<sequence>MLESAICEGREMDREKLQLNWTVKASKLPFSASKNEIRERLLSAFSSPALFESAEGFEEVDGNTTKFMLDCLLDIQLINGVWQIVSSGLDDIVADELKALIKRLERSPINVLRVLRTYLNIPEGYPTMVVLAYSAARFIENLADVKIAENEPEIVFRVYRHVLTFTEGEPVTCVQTLLSSTENEPDIEHIHSLLNEAKEKSNHDLKIRKAFVPPVDATCQVEFLDAVERAKQYIVDGEIYQVQLSRKAVSNSDIAPIELYQCLYRVNPSPYMSFVDLGKVFLISSSPELMLRAEKGICQVRPIAGTIRKGREASESLLSDPKEQSEHIMLVDLARNDLAKCAKRGGVEVKSFMKVEDFGPLLHLVSTIETPVKSSSDIWDLITSNFPAGTMTGAPKVRSMEVIAELESESRGLFSGCVGYIDGAQSGVFSLTIRTIVGAPGLYVFRSAAGVVFDSDALAEWDETGDKIRSFSRAMGDENESTVSRCI</sequence>
<dbReference type="InterPro" id="IPR019999">
    <property type="entry name" value="Anth_synth_I-like"/>
</dbReference>
<dbReference type="Proteomes" id="UP000018211">
    <property type="component" value="Unassembled WGS sequence"/>
</dbReference>
<dbReference type="PRINTS" id="PR00095">
    <property type="entry name" value="ANTSNTHASEI"/>
</dbReference>
<dbReference type="EC" id="2.6.1.85" evidence="2"/>
<feature type="domain" description="Chorismate-utilising enzyme C-terminal" evidence="1">
    <location>
        <begin position="222"/>
        <end position="467"/>
    </location>
</feature>